<proteinExistence type="predicted"/>
<feature type="compositionally biased region" description="Low complexity" evidence="1">
    <location>
        <begin position="220"/>
        <end position="230"/>
    </location>
</feature>
<sequence length="250" mass="26689">MQQPSGSPANAQAVPRCVLLVGESSAVPSSLVGALDRRGLDIVIVRQPPRVMLELAVKPEPQDAPRDQPTPPTPDLSVVVVEPQQQPRVDELRAAIAAYYPAVRCWRYQAHGPEGRPLLDALDPPLEKPAEAPDPAIPSFDRTVTISTQDFVDSGANTNHNSEHDSSISAEPGRVKGARQRLRSLVVQVDDPQPQDQGPLVSEEELAMLLGPDPAPAPGNDPAGDPSADAQNKAKLGISPDSRHPDGERE</sequence>
<evidence type="ECO:0000256" key="1">
    <source>
        <dbReference type="SAM" id="MobiDB-lite"/>
    </source>
</evidence>
<reference evidence="2 3" key="1">
    <citation type="submission" date="2020-08" db="EMBL/GenBank/DDBJ databases">
        <title>Genomic Encyclopedia of Type Strains, Phase IV (KMG-IV): sequencing the most valuable type-strain genomes for metagenomic binning, comparative biology and taxonomic classification.</title>
        <authorList>
            <person name="Goeker M."/>
        </authorList>
    </citation>
    <scope>NUCLEOTIDE SEQUENCE [LARGE SCALE GENOMIC DNA]</scope>
    <source>
        <strain evidence="2 3">DSM 103725</strain>
    </source>
</reference>
<feature type="compositionally biased region" description="Low complexity" evidence="1">
    <location>
        <begin position="186"/>
        <end position="199"/>
    </location>
</feature>
<organism evidence="2 3">
    <name type="scientific">Algisphaera agarilytica</name>
    <dbReference type="NCBI Taxonomy" id="1385975"/>
    <lineage>
        <taxon>Bacteria</taxon>
        <taxon>Pseudomonadati</taxon>
        <taxon>Planctomycetota</taxon>
        <taxon>Phycisphaerae</taxon>
        <taxon>Phycisphaerales</taxon>
        <taxon>Phycisphaeraceae</taxon>
        <taxon>Algisphaera</taxon>
    </lineage>
</organism>
<gene>
    <name evidence="2" type="ORF">HNQ40_000211</name>
</gene>
<dbReference type="AlphaFoldDB" id="A0A7X0H392"/>
<evidence type="ECO:0000313" key="3">
    <source>
        <dbReference type="Proteomes" id="UP000541810"/>
    </source>
</evidence>
<dbReference type="RefSeq" id="WP_184675515.1">
    <property type="nucleotide sequence ID" value="NZ_JACHGY010000001.1"/>
</dbReference>
<comment type="caution">
    <text evidence="2">The sequence shown here is derived from an EMBL/GenBank/DDBJ whole genome shotgun (WGS) entry which is preliminary data.</text>
</comment>
<feature type="region of interest" description="Disordered" evidence="1">
    <location>
        <begin position="118"/>
        <end position="140"/>
    </location>
</feature>
<feature type="compositionally biased region" description="Basic and acidic residues" evidence="1">
    <location>
        <begin position="241"/>
        <end position="250"/>
    </location>
</feature>
<protein>
    <submittedName>
        <fullName evidence="2">Uncharacterized protein</fullName>
    </submittedName>
</protein>
<accession>A0A7X0H392</accession>
<dbReference type="Proteomes" id="UP000541810">
    <property type="component" value="Unassembled WGS sequence"/>
</dbReference>
<name>A0A7X0H392_9BACT</name>
<keyword evidence="3" id="KW-1185">Reference proteome</keyword>
<feature type="region of interest" description="Disordered" evidence="1">
    <location>
        <begin position="152"/>
        <end position="250"/>
    </location>
</feature>
<evidence type="ECO:0000313" key="2">
    <source>
        <dbReference type="EMBL" id="MBB6428405.1"/>
    </source>
</evidence>
<dbReference type="EMBL" id="JACHGY010000001">
    <property type="protein sequence ID" value="MBB6428405.1"/>
    <property type="molecule type" value="Genomic_DNA"/>
</dbReference>